<evidence type="ECO:0000256" key="7">
    <source>
        <dbReference type="SAM" id="Phobius"/>
    </source>
</evidence>
<dbReference type="Pfam" id="PF03006">
    <property type="entry name" value="HlyIII"/>
    <property type="match status" value="1"/>
</dbReference>
<dbReference type="GO" id="GO:0038023">
    <property type="term" value="F:signaling receptor activity"/>
    <property type="evidence" value="ECO:0007669"/>
    <property type="project" value="TreeGrafter"/>
</dbReference>
<gene>
    <name evidence="8" type="ORF">LSH36_524g01073</name>
</gene>
<dbReference type="AlphaFoldDB" id="A0AAD9J898"/>
<evidence type="ECO:0000256" key="3">
    <source>
        <dbReference type="ARBA" id="ARBA00022692"/>
    </source>
</evidence>
<comment type="caution">
    <text evidence="8">The sequence shown here is derived from an EMBL/GenBank/DDBJ whole genome shotgun (WGS) entry which is preliminary data.</text>
</comment>
<dbReference type="PANTHER" id="PTHR20855:SF52">
    <property type="entry name" value="ADIPONECTIN RECEPTOR PROTEIN"/>
    <property type="match status" value="1"/>
</dbReference>
<keyword evidence="4 7" id="KW-1133">Transmembrane helix</keyword>
<dbReference type="Proteomes" id="UP001208570">
    <property type="component" value="Unassembled WGS sequence"/>
</dbReference>
<sequence>MNSGCCHCDWGGVEELLPSFSSVDWTDKYVENTNCKHGVYHAGSGVHATNHVVKRRRGVKLGKLGSTSDIVTPSNPNHEAPHIADLPISTGEVTTLMDLIPDHIKDLSGRVEDQLRSLPGHAMHKAEEFGEELIALPGKAMDAAEEIARKMWDVVHQTHLPDWLKDNEFLIAGHRPQLHSFMECFKSVFRIHTETGNIWTHLLGFLAFVWLAFSFGVTTPSDITIQEKIAFYAFFAGAILCMGFSWVFHTVYCHSEHIGKVFSKLDYCGIALLTMGSFIPWCYYSFYTSLNWMIFYIIFITLIGTLCIVVSMWDKFAEPHFRPLRAGVFIGFGLSAIVPISHVIIVNGFWETFYFAALGWMILMAFFYISGALIYAARIPERIWPGKFDIWFQSHQIFHVFVIAAAFVHYHGISEIANNRLNGLSFSSFSTFPLD</sequence>
<dbReference type="PANTHER" id="PTHR20855">
    <property type="entry name" value="ADIPOR/PROGESTIN RECEPTOR-RELATED"/>
    <property type="match status" value="1"/>
</dbReference>
<proteinExistence type="inferred from homology"/>
<comment type="similarity">
    <text evidence="2">Belongs to the ADIPOR family.</text>
</comment>
<feature type="transmembrane region" description="Helical" evidence="7">
    <location>
        <begin position="397"/>
        <end position="413"/>
    </location>
</feature>
<feature type="binding site" evidence="6">
    <location>
        <position position="399"/>
    </location>
    <ligand>
        <name>Zn(2+)</name>
        <dbReference type="ChEBI" id="CHEBI:29105"/>
    </ligand>
</feature>
<dbReference type="GO" id="GO:0005886">
    <property type="term" value="C:plasma membrane"/>
    <property type="evidence" value="ECO:0007669"/>
    <property type="project" value="TreeGrafter"/>
</dbReference>
<evidence type="ECO:0000256" key="4">
    <source>
        <dbReference type="ARBA" id="ARBA00022989"/>
    </source>
</evidence>
<name>A0AAD9J898_9ANNE</name>
<feature type="binding site" evidence="6">
    <location>
        <position position="249"/>
    </location>
    <ligand>
        <name>Zn(2+)</name>
        <dbReference type="ChEBI" id="CHEBI:29105"/>
    </ligand>
</feature>
<feature type="transmembrane region" description="Helical" evidence="7">
    <location>
        <begin position="265"/>
        <end position="286"/>
    </location>
</feature>
<evidence type="ECO:0000256" key="6">
    <source>
        <dbReference type="PIRSR" id="PIRSR604254-1"/>
    </source>
</evidence>
<evidence type="ECO:0000256" key="5">
    <source>
        <dbReference type="ARBA" id="ARBA00023136"/>
    </source>
</evidence>
<feature type="binding site" evidence="6">
    <location>
        <position position="395"/>
    </location>
    <ligand>
        <name>Zn(2+)</name>
        <dbReference type="ChEBI" id="CHEBI:29105"/>
    </ligand>
</feature>
<dbReference type="GO" id="GO:0046872">
    <property type="term" value="F:metal ion binding"/>
    <property type="evidence" value="ECO:0007669"/>
    <property type="project" value="UniProtKB-KW"/>
</dbReference>
<reference evidence="8" key="1">
    <citation type="journal article" date="2023" name="Mol. Biol. Evol.">
        <title>Third-Generation Sequencing Reveals the Adaptive Role of the Epigenome in Three Deep-Sea Polychaetes.</title>
        <authorList>
            <person name="Perez M."/>
            <person name="Aroh O."/>
            <person name="Sun Y."/>
            <person name="Lan Y."/>
            <person name="Juniper S.K."/>
            <person name="Young C.R."/>
            <person name="Angers B."/>
            <person name="Qian P.Y."/>
        </authorList>
    </citation>
    <scope>NUCLEOTIDE SEQUENCE</scope>
    <source>
        <strain evidence="8">P08H-3</strain>
    </source>
</reference>
<feature type="transmembrane region" description="Helical" evidence="7">
    <location>
        <begin position="292"/>
        <end position="314"/>
    </location>
</feature>
<keyword evidence="6" id="KW-0479">Metal-binding</keyword>
<evidence type="ECO:0000256" key="1">
    <source>
        <dbReference type="ARBA" id="ARBA00004141"/>
    </source>
</evidence>
<evidence type="ECO:0008006" key="10">
    <source>
        <dbReference type="Google" id="ProtNLM"/>
    </source>
</evidence>
<feature type="transmembrane region" description="Helical" evidence="7">
    <location>
        <begin position="198"/>
        <end position="217"/>
    </location>
</feature>
<dbReference type="InterPro" id="IPR004254">
    <property type="entry name" value="AdipoR/HlyIII-related"/>
</dbReference>
<accession>A0AAD9J898</accession>
<evidence type="ECO:0000256" key="2">
    <source>
        <dbReference type="ARBA" id="ARBA00007018"/>
    </source>
</evidence>
<protein>
    <recommendedName>
        <fullName evidence="10">Adiponectin receptor protein</fullName>
    </recommendedName>
</protein>
<feature type="transmembrane region" description="Helical" evidence="7">
    <location>
        <begin position="229"/>
        <end position="253"/>
    </location>
</feature>
<keyword evidence="3 7" id="KW-0812">Transmembrane</keyword>
<feature type="transmembrane region" description="Helical" evidence="7">
    <location>
        <begin position="326"/>
        <end position="346"/>
    </location>
</feature>
<organism evidence="8 9">
    <name type="scientific">Paralvinella palmiformis</name>
    <dbReference type="NCBI Taxonomy" id="53620"/>
    <lineage>
        <taxon>Eukaryota</taxon>
        <taxon>Metazoa</taxon>
        <taxon>Spiralia</taxon>
        <taxon>Lophotrochozoa</taxon>
        <taxon>Annelida</taxon>
        <taxon>Polychaeta</taxon>
        <taxon>Sedentaria</taxon>
        <taxon>Canalipalpata</taxon>
        <taxon>Terebellida</taxon>
        <taxon>Terebelliformia</taxon>
        <taxon>Alvinellidae</taxon>
        <taxon>Paralvinella</taxon>
    </lineage>
</organism>
<keyword evidence="5 7" id="KW-0472">Membrane</keyword>
<evidence type="ECO:0000313" key="8">
    <source>
        <dbReference type="EMBL" id="KAK2147973.1"/>
    </source>
</evidence>
<dbReference type="GO" id="GO:0033211">
    <property type="term" value="P:adiponectin-activated signaling pathway"/>
    <property type="evidence" value="ECO:0007669"/>
    <property type="project" value="TreeGrafter"/>
</dbReference>
<comment type="subcellular location">
    <subcellularLocation>
        <location evidence="1">Membrane</location>
        <topology evidence="1">Multi-pass membrane protein</topology>
    </subcellularLocation>
</comment>
<evidence type="ECO:0000313" key="9">
    <source>
        <dbReference type="Proteomes" id="UP001208570"/>
    </source>
</evidence>
<feature type="transmembrane region" description="Helical" evidence="7">
    <location>
        <begin position="352"/>
        <end position="376"/>
    </location>
</feature>
<keyword evidence="6" id="KW-0862">Zinc</keyword>
<dbReference type="EMBL" id="JAODUP010000524">
    <property type="protein sequence ID" value="KAK2147973.1"/>
    <property type="molecule type" value="Genomic_DNA"/>
</dbReference>
<keyword evidence="9" id="KW-1185">Reference proteome</keyword>